<dbReference type="InterPro" id="IPR002126">
    <property type="entry name" value="Cadherin-like_dom"/>
</dbReference>
<evidence type="ECO:0000256" key="2">
    <source>
        <dbReference type="ARBA" id="ARBA00022692"/>
    </source>
</evidence>
<accession>A0A087UMS2</accession>
<dbReference type="Pfam" id="PF25374">
    <property type="entry name" value="Cadherin_FAT4_N"/>
    <property type="match status" value="1"/>
</dbReference>
<dbReference type="InterPro" id="IPR050174">
    <property type="entry name" value="Protocadherin/Cadherin-CA"/>
</dbReference>
<keyword evidence="4 8" id="KW-0106">Calcium</keyword>
<evidence type="ECO:0000256" key="9">
    <source>
        <dbReference type="SAM" id="SignalP"/>
    </source>
</evidence>
<dbReference type="Gene3D" id="2.60.40.60">
    <property type="entry name" value="Cadherins"/>
    <property type="match status" value="2"/>
</dbReference>
<gene>
    <name evidence="11" type="ORF">X975_13156</name>
</gene>
<keyword evidence="12" id="KW-1185">Reference proteome</keyword>
<feature type="chain" id="PRO_5001830669" evidence="9">
    <location>
        <begin position="23"/>
        <end position="191"/>
    </location>
</feature>
<dbReference type="GO" id="GO:0007156">
    <property type="term" value="P:homophilic cell adhesion via plasma membrane adhesion molecules"/>
    <property type="evidence" value="ECO:0007669"/>
    <property type="project" value="InterPro"/>
</dbReference>
<feature type="signal peptide" evidence="9">
    <location>
        <begin position="1"/>
        <end position="22"/>
    </location>
</feature>
<reference evidence="11 12" key="1">
    <citation type="submission" date="2013-11" db="EMBL/GenBank/DDBJ databases">
        <title>Genome sequencing of Stegodyphus mimosarum.</title>
        <authorList>
            <person name="Bechsgaard J."/>
        </authorList>
    </citation>
    <scope>NUCLEOTIDE SEQUENCE [LARGE SCALE GENOMIC DNA]</scope>
</reference>
<dbReference type="PRINTS" id="PR00205">
    <property type="entry name" value="CADHERIN"/>
</dbReference>
<evidence type="ECO:0000256" key="3">
    <source>
        <dbReference type="ARBA" id="ARBA00022737"/>
    </source>
</evidence>
<dbReference type="FunFam" id="2.60.40.60:FF:000143">
    <property type="entry name" value="FAT atypical cadherin 4"/>
    <property type="match status" value="1"/>
</dbReference>
<dbReference type="Proteomes" id="UP000054359">
    <property type="component" value="Unassembled WGS sequence"/>
</dbReference>
<evidence type="ECO:0000259" key="10">
    <source>
        <dbReference type="PROSITE" id="PS50268"/>
    </source>
</evidence>
<evidence type="ECO:0000256" key="4">
    <source>
        <dbReference type="ARBA" id="ARBA00022837"/>
    </source>
</evidence>
<dbReference type="PANTHER" id="PTHR24028:SF321">
    <property type="entry name" value="CADHERIN RELATED 23"/>
    <property type="match status" value="1"/>
</dbReference>
<feature type="non-terminal residue" evidence="11">
    <location>
        <position position="191"/>
    </location>
</feature>
<feature type="domain" description="Cadherin" evidence="10">
    <location>
        <begin position="39"/>
        <end position="131"/>
    </location>
</feature>
<dbReference type="GO" id="GO:0005886">
    <property type="term" value="C:plasma membrane"/>
    <property type="evidence" value="ECO:0007669"/>
    <property type="project" value="InterPro"/>
</dbReference>
<dbReference type="InterPro" id="IPR020894">
    <property type="entry name" value="Cadherin_CS"/>
</dbReference>
<dbReference type="InterPro" id="IPR015919">
    <property type="entry name" value="Cadherin-like_sf"/>
</dbReference>
<dbReference type="SUPFAM" id="SSF49313">
    <property type="entry name" value="Cadherin-like"/>
    <property type="match status" value="2"/>
</dbReference>
<evidence type="ECO:0000256" key="6">
    <source>
        <dbReference type="ARBA" id="ARBA00023136"/>
    </source>
</evidence>
<evidence type="ECO:0000313" key="11">
    <source>
        <dbReference type="EMBL" id="KFM78661.1"/>
    </source>
</evidence>
<dbReference type="GO" id="GO:0005509">
    <property type="term" value="F:calcium ion binding"/>
    <property type="evidence" value="ECO:0007669"/>
    <property type="project" value="UniProtKB-UniRule"/>
</dbReference>
<keyword evidence="2" id="KW-0812">Transmembrane</keyword>
<protein>
    <submittedName>
        <fullName evidence="11">Cadherin-related tumor suppressor</fullName>
    </submittedName>
</protein>
<keyword evidence="3" id="KW-0677">Repeat</keyword>
<dbReference type="STRING" id="407821.A0A087UMS2"/>
<evidence type="ECO:0000256" key="5">
    <source>
        <dbReference type="ARBA" id="ARBA00022989"/>
    </source>
</evidence>
<dbReference type="PROSITE" id="PS50268">
    <property type="entry name" value="CADHERIN_2"/>
    <property type="match status" value="1"/>
</dbReference>
<dbReference type="CDD" id="cd11304">
    <property type="entry name" value="Cadherin_repeat"/>
    <property type="match status" value="2"/>
</dbReference>
<keyword evidence="7" id="KW-0325">Glycoprotein</keyword>
<keyword evidence="9" id="KW-0732">Signal</keyword>
<evidence type="ECO:0000256" key="7">
    <source>
        <dbReference type="ARBA" id="ARBA00023180"/>
    </source>
</evidence>
<evidence type="ECO:0000256" key="8">
    <source>
        <dbReference type="PROSITE-ProRule" id="PRU00043"/>
    </source>
</evidence>
<dbReference type="SMART" id="SM00112">
    <property type="entry name" value="CA"/>
    <property type="match status" value="1"/>
</dbReference>
<keyword evidence="5" id="KW-1133">Transmembrane helix</keyword>
<evidence type="ECO:0000313" key="12">
    <source>
        <dbReference type="Proteomes" id="UP000054359"/>
    </source>
</evidence>
<name>A0A087UMS2_STEMI</name>
<dbReference type="EMBL" id="KK120609">
    <property type="protein sequence ID" value="KFM78661.1"/>
    <property type="molecule type" value="Genomic_DNA"/>
</dbReference>
<organism evidence="11 12">
    <name type="scientific">Stegodyphus mimosarum</name>
    <name type="common">African social velvet spider</name>
    <dbReference type="NCBI Taxonomy" id="407821"/>
    <lineage>
        <taxon>Eukaryota</taxon>
        <taxon>Metazoa</taxon>
        <taxon>Ecdysozoa</taxon>
        <taxon>Arthropoda</taxon>
        <taxon>Chelicerata</taxon>
        <taxon>Arachnida</taxon>
        <taxon>Araneae</taxon>
        <taxon>Araneomorphae</taxon>
        <taxon>Entelegynae</taxon>
        <taxon>Eresoidea</taxon>
        <taxon>Eresidae</taxon>
        <taxon>Stegodyphus</taxon>
    </lineage>
</organism>
<sequence>MRTNVVLVILALLLFLVRFTQGQGPGPQAAGLSMRSREADMRFQFEIEEGQPPGTVVGTIPTKPNFTYRFNERPPEFLLNGSTGVITTAIEIDREELSSERFDLVILSSQPTYPLEVRIVILDINDNSPYFPEPSIEVSFSESANIGTRVILDTATDGDVGVNDVTTDYKIVSGNDEGKFRLVVTTNPSGE</sequence>
<dbReference type="PANTHER" id="PTHR24028">
    <property type="entry name" value="CADHERIN-87A"/>
    <property type="match status" value="1"/>
</dbReference>
<keyword evidence="6" id="KW-0472">Membrane</keyword>
<comment type="subcellular location">
    <subcellularLocation>
        <location evidence="1">Membrane</location>
        <topology evidence="1">Single-pass membrane protein</topology>
    </subcellularLocation>
</comment>
<proteinExistence type="predicted"/>
<dbReference type="AlphaFoldDB" id="A0A087UMS2"/>
<dbReference type="OrthoDB" id="6252479at2759"/>
<dbReference type="PROSITE" id="PS00232">
    <property type="entry name" value="CADHERIN_1"/>
    <property type="match status" value="1"/>
</dbReference>
<evidence type="ECO:0000256" key="1">
    <source>
        <dbReference type="ARBA" id="ARBA00004167"/>
    </source>
</evidence>